<name>A0AAP9H877_9GAMM</name>
<reference evidence="1" key="3">
    <citation type="submission" date="2023-07" db="EMBL/GenBank/DDBJ databases">
        <title>The extreme plant-growth-promoting properties of Pantoea phytobeneficialis PF55 revealed by functional and genomic analysis.</title>
        <authorList>
            <person name="Nascimento F.X."/>
            <person name="Marcio R.J."/>
        </authorList>
    </citation>
    <scope>NUCLEOTIDE SEQUENCE</scope>
    <source>
        <strain evidence="1">PF55</strain>
    </source>
</reference>
<dbReference type="InterPro" id="IPR036692">
    <property type="entry name" value="Shew3726-like_sf"/>
</dbReference>
<dbReference type="Pfam" id="PF07369">
    <property type="entry name" value="DUF1488"/>
    <property type="match status" value="1"/>
</dbReference>
<dbReference type="AlphaFoldDB" id="A0AAP9H877"/>
<keyword evidence="4" id="KW-1185">Reference proteome</keyword>
<sequence>MNQAIQFPDREEWDQARLAICFPVQVNGMGLMCAISADELHDRFGEGEAMALFSANRWDLEEEAEQLILNDEVDPQGWVWLSCAR</sequence>
<reference evidence="3" key="1">
    <citation type="submission" date="2017-11" db="EMBL/GenBank/DDBJ databases">
        <title>Genome sequence of Pantoea sp. MSR2.</title>
        <authorList>
            <person name="Nascimento F.X."/>
        </authorList>
    </citation>
    <scope>NUCLEOTIDE SEQUENCE [LARGE SCALE GENOMIC DNA]</scope>
    <source>
        <strain evidence="3">MSR2</strain>
    </source>
</reference>
<dbReference type="InterPro" id="IPR009962">
    <property type="entry name" value="DUF1488"/>
</dbReference>
<reference evidence="2" key="2">
    <citation type="journal article" date="2020" name="Environ. Microbiol.">
        <title>The extreme plant-growth-promoting properties of Pantoea phytobeneficialis MSR2 revealed by functional and genomic analysis.</title>
        <authorList>
            <person name="Nascimento F.X."/>
            <person name="Hernandez A.G."/>
            <person name="Glick B.R."/>
            <person name="Rossi M.J."/>
        </authorList>
    </citation>
    <scope>NUCLEOTIDE SEQUENCE</scope>
    <source>
        <strain evidence="2">MSR2</strain>
    </source>
</reference>
<gene>
    <name evidence="2" type="ORF">CTZ24_18340</name>
    <name evidence="1" type="ORF">Q3404_25790</name>
</gene>
<dbReference type="RefSeq" id="WP_021186389.1">
    <property type="nucleotide sequence ID" value="NZ_CP024636.1"/>
</dbReference>
<dbReference type="EMBL" id="JAUOOM010000042">
    <property type="protein sequence ID" value="MDO6409986.1"/>
    <property type="molecule type" value="Genomic_DNA"/>
</dbReference>
<evidence type="ECO:0000313" key="2">
    <source>
        <dbReference type="EMBL" id="QGR08271.1"/>
    </source>
</evidence>
<accession>A0AAP9H877</accession>
<dbReference type="EMBL" id="CP024636">
    <property type="protein sequence ID" value="QGR08271.1"/>
    <property type="molecule type" value="Genomic_DNA"/>
</dbReference>
<organism evidence="2 3">
    <name type="scientific">Pantoea phytobeneficialis</name>
    <dbReference type="NCBI Taxonomy" id="2052056"/>
    <lineage>
        <taxon>Bacteria</taxon>
        <taxon>Pseudomonadati</taxon>
        <taxon>Pseudomonadota</taxon>
        <taxon>Gammaproteobacteria</taxon>
        <taxon>Enterobacterales</taxon>
        <taxon>Erwiniaceae</taxon>
        <taxon>Pantoea</taxon>
    </lineage>
</organism>
<dbReference type="Gene3D" id="3.30.160.140">
    <property type="entry name" value="Shew3726-like"/>
    <property type="match status" value="1"/>
</dbReference>
<protein>
    <submittedName>
        <fullName evidence="2">DUF1488 domain-containing protein</fullName>
    </submittedName>
</protein>
<dbReference type="KEGG" id="ppho:CTZ24_18340"/>
<dbReference type="SUPFAM" id="SSF160272">
    <property type="entry name" value="Shew3726-like"/>
    <property type="match status" value="1"/>
</dbReference>
<dbReference type="Proteomes" id="UP000424872">
    <property type="component" value="Chromosome"/>
</dbReference>
<evidence type="ECO:0000313" key="4">
    <source>
        <dbReference type="Proteomes" id="UP001171299"/>
    </source>
</evidence>
<evidence type="ECO:0000313" key="3">
    <source>
        <dbReference type="Proteomes" id="UP000424872"/>
    </source>
</evidence>
<dbReference type="Proteomes" id="UP001171299">
    <property type="component" value="Unassembled WGS sequence"/>
</dbReference>
<evidence type="ECO:0000313" key="1">
    <source>
        <dbReference type="EMBL" id="MDO6409986.1"/>
    </source>
</evidence>
<proteinExistence type="predicted"/>